<sequence length="121" mass="13550">MANEVEGFTNTKKNPLVCNCVKSGMEGISNSCQQGKQTLNDGDGRARYFVGFGTQTQLFRLSDCVVIWPRLSKSIMSVIKTVIIPLSMSHLFLYLGIHYNFFLKSSEDLTAISTLLTKFEE</sequence>
<dbReference type="EMBL" id="KQ418552">
    <property type="protein sequence ID" value="KOF86857.1"/>
    <property type="molecule type" value="Genomic_DNA"/>
</dbReference>
<proteinExistence type="predicted"/>
<organism evidence="1">
    <name type="scientific">Octopus bimaculoides</name>
    <name type="common">California two-spotted octopus</name>
    <dbReference type="NCBI Taxonomy" id="37653"/>
    <lineage>
        <taxon>Eukaryota</taxon>
        <taxon>Metazoa</taxon>
        <taxon>Spiralia</taxon>
        <taxon>Lophotrochozoa</taxon>
        <taxon>Mollusca</taxon>
        <taxon>Cephalopoda</taxon>
        <taxon>Coleoidea</taxon>
        <taxon>Octopodiformes</taxon>
        <taxon>Octopoda</taxon>
        <taxon>Incirrata</taxon>
        <taxon>Octopodidae</taxon>
        <taxon>Octopus</taxon>
    </lineage>
</organism>
<accession>A0A0L8HCG3</accession>
<name>A0A0L8HCG3_OCTBM</name>
<dbReference type="AlphaFoldDB" id="A0A0L8HCG3"/>
<protein>
    <submittedName>
        <fullName evidence="1">Uncharacterized protein</fullName>
    </submittedName>
</protein>
<evidence type="ECO:0000313" key="1">
    <source>
        <dbReference type="EMBL" id="KOF86857.1"/>
    </source>
</evidence>
<reference evidence="1" key="1">
    <citation type="submission" date="2015-07" db="EMBL/GenBank/DDBJ databases">
        <title>MeaNS - Measles Nucleotide Surveillance Program.</title>
        <authorList>
            <person name="Tran T."/>
            <person name="Druce J."/>
        </authorList>
    </citation>
    <scope>NUCLEOTIDE SEQUENCE</scope>
    <source>
        <strain evidence="1">UCB-OBI-ISO-001</strain>
        <tissue evidence="1">Gonad</tissue>
    </source>
</reference>
<gene>
    <name evidence="1" type="ORF">OCBIM_22017844mg</name>
</gene>